<dbReference type="EMBL" id="JPGN01000016">
    <property type="protein sequence ID" value="KFI20592.1"/>
    <property type="molecule type" value="Genomic_DNA"/>
</dbReference>
<sequence length="380" mass="43274">MHVQKKITHQKIIRYVSLLVLVFIPALLIASTKTLPPDFYQQVNHFLTIKQNMSKPLVLKAHQIVQRIVKTTESREGFVQKVKELKAYLRIICDLSQLQTLQRALLLEEEINSHIESWNKEIKRRRGTIAWTAIALGALIGLLIVIFRAIREDRLELEHLRKMGIDVLIWAPLTIGGGLSVGNVIAVKEVEHNPMLLVHPAELIRAHSGDVATYEIESQLKAFLATKDKSSRFQEIQKKIQALHSKAPERVSSRIRYMKKVIEHAPQEELGISKKEQWERLETLQKSLSSEFSSASTSISWWDELRYFLSDYSYKIAIVGAILGAIIFLLPLCFSNGWSWPYAILLLVIGLSVGLSLGQMGAELIKKETPQEILYHEAAF</sequence>
<evidence type="ECO:0000313" key="2">
    <source>
        <dbReference type="EMBL" id="KFI20592.1"/>
    </source>
</evidence>
<gene>
    <name evidence="2" type="ORF">IB75_02565</name>
</gene>
<accession>A0A0E2ZQ76</accession>
<keyword evidence="1" id="KW-0812">Transmembrane</keyword>
<dbReference type="AlphaFoldDB" id="A0A0E2ZQ76"/>
<comment type="caution">
    <text evidence="2">The sequence shown here is derived from an EMBL/GenBank/DDBJ whole genome shotgun (WGS) entry which is preliminary data.</text>
</comment>
<keyword evidence="1" id="KW-0472">Membrane</keyword>
<evidence type="ECO:0000313" key="3">
    <source>
        <dbReference type="Proteomes" id="UP000028839"/>
    </source>
</evidence>
<evidence type="ECO:0000256" key="1">
    <source>
        <dbReference type="SAM" id="Phobius"/>
    </source>
</evidence>
<feature type="transmembrane region" description="Helical" evidence="1">
    <location>
        <begin position="167"/>
        <end position="187"/>
    </location>
</feature>
<dbReference type="OrthoDB" id="5763969at2"/>
<dbReference type="Proteomes" id="UP000028839">
    <property type="component" value="Unassembled WGS sequence"/>
</dbReference>
<name>A0A0E2ZQ76_9GAMM</name>
<reference evidence="2 3" key="1">
    <citation type="submission" date="2014-07" db="EMBL/GenBank/DDBJ databases">
        <title>Comparative analysis of Nitrosococcus oceani genome inventories of strains from Pacific and Atlantic gyres.</title>
        <authorList>
            <person name="Lim C.K."/>
            <person name="Wang L."/>
            <person name="Sayavedra-Soto L.A."/>
            <person name="Klotz M.G."/>
        </authorList>
    </citation>
    <scope>NUCLEOTIDE SEQUENCE [LARGE SCALE GENOMIC DNA]</scope>
    <source>
        <strain evidence="2 3">C-27</strain>
    </source>
</reference>
<proteinExistence type="predicted"/>
<protein>
    <submittedName>
        <fullName evidence="2">Uncharacterized protein</fullName>
    </submittedName>
</protein>
<keyword evidence="1" id="KW-1133">Transmembrane helix</keyword>
<feature type="transmembrane region" description="Helical" evidence="1">
    <location>
        <begin position="12"/>
        <end position="30"/>
    </location>
</feature>
<feature type="transmembrane region" description="Helical" evidence="1">
    <location>
        <begin position="312"/>
        <end position="332"/>
    </location>
</feature>
<organism evidence="2 3">
    <name type="scientific">Nitrosococcus oceani C-27</name>
    <dbReference type="NCBI Taxonomy" id="314279"/>
    <lineage>
        <taxon>Bacteria</taxon>
        <taxon>Pseudomonadati</taxon>
        <taxon>Pseudomonadota</taxon>
        <taxon>Gammaproteobacteria</taxon>
        <taxon>Chromatiales</taxon>
        <taxon>Chromatiaceae</taxon>
        <taxon>Nitrosococcus</taxon>
    </lineage>
</organism>
<feature type="transmembrane region" description="Helical" evidence="1">
    <location>
        <begin position="128"/>
        <end position="147"/>
    </location>
</feature>
<feature type="transmembrane region" description="Helical" evidence="1">
    <location>
        <begin position="338"/>
        <end position="357"/>
    </location>
</feature>
<dbReference type="HOGENOM" id="CLU_747694_0_0_6"/>